<proteinExistence type="inferred from homology"/>
<dbReference type="GO" id="GO:0071562">
    <property type="term" value="P:nucleus-vacuole junction assembly"/>
    <property type="evidence" value="ECO:0007669"/>
    <property type="project" value="InterPro"/>
</dbReference>
<sequence length="1500" mass="164608">MMGLPASAPIALPIQRGLVPIGFAPPTKWRMRPTSTKLAILYLLYTFTITCVLTFIMWLAYVKIPYIVDIECDREGHVRTPPAVSTLTVCEQIKVAHGGPAKAVYAALAAANLTSFDLTHSILCEQGAIPDLLQVAHDSDEPDLVVYGLQALGNLAGSSSTHSAMMKYKVKVATLFALSNLSGCPLHREMMMTELGVHEAVWKDLFDPSRRVMAQALEVIRGLSVHKKAQEMFPTMGILPYLASILRTKVHKEVHNDAVSEDLRHAALDTLVHVSFNEVSARMILNSTECVEVVSKLAQLGGEDQVIGGFDYDGNLHYVEQALCIIANQLSDPSTHADIMEGRGRALYDGLRHNVDSAITSVIEHVIRAYMHLSMNTRYHERILETGLICGVVMVAMHEQLPLSMRVCAIQLMASLSATSPTAPSGDSVQAACALVVSGDANDVVRPGQRCIDDMMITSHLSHPPHLSATVEQSLYRQLRRYAAMTVANCAAAKENIDHILGGHRDDAPYIKAMLYTLSTTDDAVVMSHIIRCFHNLVNNSPARCARILLDAGLLNTIFLSPTNISHEKSRRSDSVLDVSGESEGLHKHLGYGKMPVDEARGEHIKKLMENDGDVGLSLGERKSMLLLLLQVMNIESCIYLCDMLIAMINSEEYCKVRIMKEEEVRMSATSLRGVVMADGLRLLLTACENETHVEIVANALKALIPFAESEIYRPVIGGPSLRGMEIISSYLYSDNLELKQTAIFLLQHLLTSQANRRSFLNLHRDREQRGVCDIMAIPEEDDLEGLVNCLPIVRLGIPKNVVLKPGVASGSDSMDLSALGDIFAGGLYDPFVLKCATRALALLAGEKDVSALSRIIDYKIPVLVHNIFYSGQIDEETAEGIVMFTAEMCQTNDSTLDSMVKSMNGRALVKILLTYHSLDFSPATRLACLGAIYVLALHGKHRGLLIEFLPVLAATIDAVLYGSSGEQIDADDPSVVPLELRSEFDSIDSLRAMTERMLSLIATFVLETLIQLTYVCPTALSLQGVGKILEILPYCTLPLKQRVCVLLANVLSREVVNDDGDDRTKIESALASTGDFLQRLLFDTNDDELRRYLTGVLTNLVAVPECVGTTLRASAVLRMCAKRNTWEYYVSNFALHLELARLLNNVAGNNPRALNDPLVVRYINAALRHSYRLVSKVVVPVKEGAGEEKEKMAGTSERFTLTFTQVDMPRIGLKMSWQEPHPLVKHVFPGGPAERKGEVREGDLLMAINGDTAVVTQDYLSCIEPLLKLRPLKLTFCHPFEQGEEVERKTAALEPTGGVSRAEVASAAEEREQLECFQLLFNTLYALSADRGVQETILAEKSTREGTIVEWIVSTFVATDGLGRGMRDAQSTEKLHSVANRRTAYAIIANMCKSHGISQRLSAALVGNIKMDVDFRVTSSELASEEELGEVLAHKDMQMLALYASILSYCDTVEAEVDVDSEALESTIRLAREQLEEAEGQATIAPIGESTSVGVDIGD</sequence>
<evidence type="ECO:0000256" key="2">
    <source>
        <dbReference type="ARBA" id="ARBA00022737"/>
    </source>
</evidence>
<feature type="transmembrane region" description="Helical" evidence="3">
    <location>
        <begin position="38"/>
        <end position="61"/>
    </location>
</feature>
<dbReference type="GO" id="GO:0043495">
    <property type="term" value="F:protein-membrane adaptor activity"/>
    <property type="evidence" value="ECO:0007669"/>
    <property type="project" value="InterPro"/>
</dbReference>
<name>C5L515_PERM5</name>
<reference evidence="5 6" key="1">
    <citation type="submission" date="2008-07" db="EMBL/GenBank/DDBJ databases">
        <authorList>
            <person name="El-Sayed N."/>
            <person name="Caler E."/>
            <person name="Inman J."/>
            <person name="Amedeo P."/>
            <person name="Hass B."/>
            <person name="Wortman J."/>
        </authorList>
    </citation>
    <scope>NUCLEOTIDE SEQUENCE [LARGE SCALE GENOMIC DNA]</scope>
    <source>
        <strain evidence="6">ATCC 50983 / TXsc</strain>
    </source>
</reference>
<dbReference type="Gene3D" id="2.30.42.10">
    <property type="match status" value="1"/>
</dbReference>
<protein>
    <recommendedName>
        <fullName evidence="4">PDZ domain-containing protein</fullName>
    </recommendedName>
</protein>
<dbReference type="PANTHER" id="PTHR47249:SF1">
    <property type="entry name" value="VACUOLAR PROTEIN 8"/>
    <property type="match status" value="1"/>
</dbReference>
<organism evidence="6">
    <name type="scientific">Perkinsus marinus (strain ATCC 50983 / TXsc)</name>
    <dbReference type="NCBI Taxonomy" id="423536"/>
    <lineage>
        <taxon>Eukaryota</taxon>
        <taxon>Sar</taxon>
        <taxon>Alveolata</taxon>
        <taxon>Perkinsozoa</taxon>
        <taxon>Perkinsea</taxon>
        <taxon>Perkinsida</taxon>
        <taxon>Perkinsidae</taxon>
        <taxon>Perkinsus</taxon>
    </lineage>
</organism>
<dbReference type="Pfam" id="PF00595">
    <property type="entry name" value="PDZ"/>
    <property type="match status" value="1"/>
</dbReference>
<dbReference type="EMBL" id="GG679185">
    <property type="protein sequence ID" value="EER08235.1"/>
    <property type="molecule type" value="Genomic_DNA"/>
</dbReference>
<keyword evidence="6" id="KW-1185">Reference proteome</keyword>
<dbReference type="InParanoid" id="C5L515"/>
<dbReference type="CDD" id="cd00136">
    <property type="entry name" value="PDZ_canonical"/>
    <property type="match status" value="1"/>
</dbReference>
<dbReference type="SMART" id="SM00228">
    <property type="entry name" value="PDZ"/>
    <property type="match status" value="1"/>
</dbReference>
<dbReference type="RefSeq" id="XP_002776419.1">
    <property type="nucleotide sequence ID" value="XM_002776373.1"/>
</dbReference>
<keyword evidence="3" id="KW-0812">Transmembrane</keyword>
<feature type="domain" description="PDZ" evidence="4">
    <location>
        <begin position="1201"/>
        <end position="1255"/>
    </location>
</feature>
<dbReference type="InterPro" id="IPR011989">
    <property type="entry name" value="ARM-like"/>
</dbReference>
<evidence type="ECO:0000313" key="6">
    <source>
        <dbReference type="Proteomes" id="UP000007800"/>
    </source>
</evidence>
<evidence type="ECO:0000256" key="1">
    <source>
        <dbReference type="ARBA" id="ARBA00005462"/>
    </source>
</evidence>
<dbReference type="InterPro" id="IPR036034">
    <property type="entry name" value="PDZ_sf"/>
</dbReference>
<keyword evidence="3" id="KW-1133">Transmembrane helix</keyword>
<accession>C5L515</accession>
<comment type="similarity">
    <text evidence="1">Belongs to the beta-catenin family.</text>
</comment>
<dbReference type="Gene3D" id="1.25.10.10">
    <property type="entry name" value="Leucine-rich Repeat Variant"/>
    <property type="match status" value="3"/>
</dbReference>
<dbReference type="PANTHER" id="PTHR47249">
    <property type="entry name" value="VACUOLAR PROTEIN 8"/>
    <property type="match status" value="1"/>
</dbReference>
<dbReference type="Proteomes" id="UP000007800">
    <property type="component" value="Unassembled WGS sequence"/>
</dbReference>
<evidence type="ECO:0000259" key="4">
    <source>
        <dbReference type="PROSITE" id="PS50106"/>
    </source>
</evidence>
<dbReference type="InterPro" id="IPR045156">
    <property type="entry name" value="Vac8"/>
</dbReference>
<dbReference type="SUPFAM" id="SSF48371">
    <property type="entry name" value="ARM repeat"/>
    <property type="match status" value="2"/>
</dbReference>
<gene>
    <name evidence="5" type="ORF">Pmar_PMAR013152</name>
</gene>
<dbReference type="InterPro" id="IPR016024">
    <property type="entry name" value="ARM-type_fold"/>
</dbReference>
<dbReference type="InterPro" id="IPR001478">
    <property type="entry name" value="PDZ"/>
</dbReference>
<dbReference type="GeneID" id="9064415"/>
<keyword evidence="3" id="KW-0472">Membrane</keyword>
<evidence type="ECO:0000256" key="3">
    <source>
        <dbReference type="SAM" id="Phobius"/>
    </source>
</evidence>
<evidence type="ECO:0000313" key="5">
    <source>
        <dbReference type="EMBL" id="EER08235.1"/>
    </source>
</evidence>
<dbReference type="OrthoDB" id="422942at2759"/>
<dbReference type="SUPFAM" id="SSF50156">
    <property type="entry name" value="PDZ domain-like"/>
    <property type="match status" value="1"/>
</dbReference>
<dbReference type="PROSITE" id="PS50106">
    <property type="entry name" value="PDZ"/>
    <property type="match status" value="1"/>
</dbReference>
<keyword evidence="2" id="KW-0677">Repeat</keyword>